<comment type="caution">
    <text evidence="3">The sequence shown here is derived from an EMBL/GenBank/DDBJ whole genome shotgun (WGS) entry which is preliminary data.</text>
</comment>
<dbReference type="PANTHER" id="PTHR23526:SF2">
    <property type="entry name" value="MAJOR FACILITATOR SUPERFAMILY (MFS) PROFILE DOMAIN-CONTAINING PROTEIN"/>
    <property type="match status" value="1"/>
</dbReference>
<feature type="transmembrane region" description="Helical" evidence="1">
    <location>
        <begin position="16"/>
        <end position="37"/>
    </location>
</feature>
<dbReference type="GeneID" id="79271424"/>
<accession>A0ABD5WVQ4</accession>
<keyword evidence="1" id="KW-1133">Transmembrane helix</keyword>
<dbReference type="InterPro" id="IPR020846">
    <property type="entry name" value="MFS_dom"/>
</dbReference>
<proteinExistence type="predicted"/>
<name>A0ABD5WVQ4_9EURY</name>
<dbReference type="Pfam" id="PF07690">
    <property type="entry name" value="MFS_1"/>
    <property type="match status" value="1"/>
</dbReference>
<dbReference type="InterPro" id="IPR036259">
    <property type="entry name" value="MFS_trans_sf"/>
</dbReference>
<feature type="transmembrane region" description="Helical" evidence="1">
    <location>
        <begin position="398"/>
        <end position="418"/>
    </location>
</feature>
<protein>
    <submittedName>
        <fullName evidence="3">MFS transporter</fullName>
    </submittedName>
</protein>
<evidence type="ECO:0000259" key="2">
    <source>
        <dbReference type="PROSITE" id="PS50850"/>
    </source>
</evidence>
<feature type="transmembrane region" description="Helical" evidence="1">
    <location>
        <begin position="79"/>
        <end position="97"/>
    </location>
</feature>
<evidence type="ECO:0000313" key="3">
    <source>
        <dbReference type="EMBL" id="MFC7097667.1"/>
    </source>
</evidence>
<feature type="transmembrane region" description="Helical" evidence="1">
    <location>
        <begin position="332"/>
        <end position="358"/>
    </location>
</feature>
<feature type="transmembrane region" description="Helical" evidence="1">
    <location>
        <begin position="49"/>
        <end position="67"/>
    </location>
</feature>
<keyword evidence="1" id="KW-0472">Membrane</keyword>
<feature type="transmembrane region" description="Helical" evidence="1">
    <location>
        <begin position="184"/>
        <end position="202"/>
    </location>
</feature>
<dbReference type="RefSeq" id="WP_276237840.1">
    <property type="nucleotide sequence ID" value="NZ_CP119989.1"/>
</dbReference>
<keyword evidence="1" id="KW-0812">Transmembrane</keyword>
<dbReference type="Proteomes" id="UP001596388">
    <property type="component" value="Unassembled WGS sequence"/>
</dbReference>
<gene>
    <name evidence="3" type="ORF">ACFQKD_10155</name>
</gene>
<dbReference type="SUPFAM" id="SSF103473">
    <property type="entry name" value="MFS general substrate transporter"/>
    <property type="match status" value="1"/>
</dbReference>
<dbReference type="InterPro" id="IPR052528">
    <property type="entry name" value="Sugar_transport-like"/>
</dbReference>
<feature type="transmembrane region" description="Helical" evidence="1">
    <location>
        <begin position="159"/>
        <end position="178"/>
    </location>
</feature>
<dbReference type="PANTHER" id="PTHR23526">
    <property type="entry name" value="INTEGRAL MEMBRANE TRANSPORT PROTEIN-RELATED"/>
    <property type="match status" value="1"/>
</dbReference>
<dbReference type="Gene3D" id="1.20.1250.20">
    <property type="entry name" value="MFS general substrate transporter like domains"/>
    <property type="match status" value="2"/>
</dbReference>
<dbReference type="InterPro" id="IPR011701">
    <property type="entry name" value="MFS"/>
</dbReference>
<dbReference type="PROSITE" id="PS50850">
    <property type="entry name" value="MFS"/>
    <property type="match status" value="1"/>
</dbReference>
<evidence type="ECO:0000313" key="4">
    <source>
        <dbReference type="Proteomes" id="UP001596388"/>
    </source>
</evidence>
<feature type="transmembrane region" description="Helical" evidence="1">
    <location>
        <begin position="370"/>
        <end position="392"/>
    </location>
</feature>
<feature type="transmembrane region" description="Helical" evidence="1">
    <location>
        <begin position="117"/>
        <end position="138"/>
    </location>
</feature>
<feature type="transmembrane region" description="Helical" evidence="1">
    <location>
        <begin position="305"/>
        <end position="326"/>
    </location>
</feature>
<dbReference type="EMBL" id="JBHTAG010000003">
    <property type="protein sequence ID" value="MFC7097667.1"/>
    <property type="molecule type" value="Genomic_DNA"/>
</dbReference>
<feature type="transmembrane region" description="Helical" evidence="1">
    <location>
        <begin position="241"/>
        <end position="262"/>
    </location>
</feature>
<feature type="domain" description="Major facilitator superfamily (MFS) profile" evidence="2">
    <location>
        <begin position="1"/>
        <end position="424"/>
    </location>
</feature>
<feature type="transmembrane region" description="Helical" evidence="1">
    <location>
        <begin position="274"/>
        <end position="293"/>
    </location>
</feature>
<keyword evidence="4" id="KW-1185">Reference proteome</keyword>
<sequence>MNLPSALRARVDRGTALVGLAAVTRVTAGALLGTSLAVHVGRSGTPLEVSLLATAFSLGIILFAPVWGAIADVTGRRRLVLVGTGIGATLALTPLFAADALAATATALLPLRVDPVWVQVLVRGLYAVFIAGFGPLMLTVASERGGDGGRGKAVGSYNSFTAAGAGAGQFVAGLLLGALVPDGVYVVVAGISLFATVAVALVDPGDATPDPDAGSLGTEIRSRLLPAAGERDHLSTNGLGYLYLGLAARQATVSGVGALMPVYIVTTLALPEAWMGAVLAFNPVSQTALMYYLGGVVDERGRKPMVTLGMAGSAAFGLVAAAAVLVPTDLAAAGVVALGYVTLAVAYSAMWTGSVAFVGDVAPENRESELMGLASTFRSVGGVVGPLGVGAVATVAGYPVAFAAASVLALGAAGLVSLRVTESRPTPAAPRAGVAPADD</sequence>
<reference evidence="3 4" key="1">
    <citation type="journal article" date="2019" name="Int. J. Syst. Evol. Microbiol.">
        <title>The Global Catalogue of Microorganisms (GCM) 10K type strain sequencing project: providing services to taxonomists for standard genome sequencing and annotation.</title>
        <authorList>
            <consortium name="The Broad Institute Genomics Platform"/>
            <consortium name="The Broad Institute Genome Sequencing Center for Infectious Disease"/>
            <person name="Wu L."/>
            <person name="Ma J."/>
        </authorList>
    </citation>
    <scope>NUCLEOTIDE SEQUENCE [LARGE SCALE GENOMIC DNA]</scope>
    <source>
        <strain evidence="3 4">DT55</strain>
    </source>
</reference>
<evidence type="ECO:0000256" key="1">
    <source>
        <dbReference type="SAM" id="Phobius"/>
    </source>
</evidence>
<dbReference type="AlphaFoldDB" id="A0ABD5WVQ4"/>
<organism evidence="3 4">
    <name type="scientific">Halobaculum marinum</name>
    <dbReference type="NCBI Taxonomy" id="3031996"/>
    <lineage>
        <taxon>Archaea</taxon>
        <taxon>Methanobacteriati</taxon>
        <taxon>Methanobacteriota</taxon>
        <taxon>Stenosarchaea group</taxon>
        <taxon>Halobacteria</taxon>
        <taxon>Halobacteriales</taxon>
        <taxon>Haloferacaceae</taxon>
        <taxon>Halobaculum</taxon>
    </lineage>
</organism>